<evidence type="ECO:0000313" key="4">
    <source>
        <dbReference type="EMBL" id="QIE57171.1"/>
    </source>
</evidence>
<dbReference type="RefSeq" id="WP_165101619.1">
    <property type="nucleotide sequence ID" value="NZ_CP049056.1"/>
</dbReference>
<dbReference type="EMBL" id="CP049056">
    <property type="protein sequence ID" value="QIE57171.1"/>
    <property type="molecule type" value="Genomic_DNA"/>
</dbReference>
<name>A0A7M3T590_9RHOB</name>
<evidence type="ECO:0000256" key="2">
    <source>
        <dbReference type="ARBA" id="ARBA00022691"/>
    </source>
</evidence>
<dbReference type="InterPro" id="IPR029063">
    <property type="entry name" value="SAM-dependent_MTases_sf"/>
</dbReference>
<evidence type="ECO:0000259" key="3">
    <source>
        <dbReference type="Pfam" id="PF05175"/>
    </source>
</evidence>
<dbReference type="PANTHER" id="PTHR47739">
    <property type="entry name" value="TRNA1(VAL) (ADENINE(37)-N6)-METHYLTRANSFERASE"/>
    <property type="match status" value="1"/>
</dbReference>
<keyword evidence="1 4" id="KW-0489">Methyltransferase</keyword>
<keyword evidence="2" id="KW-0949">S-adenosyl-L-methionine</keyword>
<dbReference type="SUPFAM" id="SSF53335">
    <property type="entry name" value="S-adenosyl-L-methionine-dependent methyltransferases"/>
    <property type="match status" value="1"/>
</dbReference>
<dbReference type="Gene3D" id="3.40.50.150">
    <property type="entry name" value="Vaccinia Virus protein VP39"/>
    <property type="match status" value="1"/>
</dbReference>
<dbReference type="PANTHER" id="PTHR47739:SF1">
    <property type="entry name" value="TRNA1(VAL) (ADENINE(37)-N6)-METHYLTRANSFERASE"/>
    <property type="match status" value="1"/>
</dbReference>
<sequence>MTEDALLGGLVRLLQPRAGYRAATDPVLLAAASAAKPGARVLDAGCGAGAAMLCLAARVPGLETHGLELQPPYAGLARRNADLNGVAAAIWDGDLFGPPAELRRIGFDIVMTNPPYFDAFGAPSPDPGRDAARRATGGRSAAEWTAAAVARLRSGGRFATIHLAAKLPEILAGLAGAGDIAVLPLQSRAGRDAKRVIVTARKGARGPFRIAPPLIIHDGETHRRDADDFSTAADAVLRRGAPLRF</sequence>
<dbReference type="Proteomes" id="UP000503336">
    <property type="component" value="Chromosome"/>
</dbReference>
<dbReference type="GO" id="GO:0008168">
    <property type="term" value="F:methyltransferase activity"/>
    <property type="evidence" value="ECO:0007669"/>
    <property type="project" value="UniProtKB-KW"/>
</dbReference>
<dbReference type="GO" id="GO:0032259">
    <property type="term" value="P:methylation"/>
    <property type="evidence" value="ECO:0007669"/>
    <property type="project" value="UniProtKB-KW"/>
</dbReference>
<dbReference type="CDD" id="cd02440">
    <property type="entry name" value="AdoMet_MTases"/>
    <property type="match status" value="1"/>
</dbReference>
<dbReference type="AlphaFoldDB" id="A0A7M3T590"/>
<dbReference type="KEGG" id="hdh:G5B40_18035"/>
<organism evidence="4 5">
    <name type="scientific">Pikeienuella piscinae</name>
    <dbReference type="NCBI Taxonomy" id="2748098"/>
    <lineage>
        <taxon>Bacteria</taxon>
        <taxon>Pseudomonadati</taxon>
        <taxon>Pseudomonadota</taxon>
        <taxon>Alphaproteobacteria</taxon>
        <taxon>Rhodobacterales</taxon>
        <taxon>Paracoccaceae</taxon>
        <taxon>Pikeienuella</taxon>
    </lineage>
</organism>
<evidence type="ECO:0000313" key="5">
    <source>
        <dbReference type="Proteomes" id="UP000503336"/>
    </source>
</evidence>
<proteinExistence type="predicted"/>
<dbReference type="InterPro" id="IPR007848">
    <property type="entry name" value="Small_mtfrase_dom"/>
</dbReference>
<accession>A0A7M3T590</accession>
<protein>
    <submittedName>
        <fullName evidence="4">Methyltransferase</fullName>
    </submittedName>
</protein>
<dbReference type="InterPro" id="IPR050210">
    <property type="entry name" value="tRNA_Adenine-N(6)_MTase"/>
</dbReference>
<keyword evidence="4" id="KW-0808">Transferase</keyword>
<keyword evidence="5" id="KW-1185">Reference proteome</keyword>
<gene>
    <name evidence="4" type="ORF">G5B40_18035</name>
</gene>
<dbReference type="Pfam" id="PF05175">
    <property type="entry name" value="MTS"/>
    <property type="match status" value="1"/>
</dbReference>
<reference evidence="4 5" key="1">
    <citation type="submission" date="2020-02" db="EMBL/GenBank/DDBJ databases">
        <title>complete genome sequence of Rhodobacteraceae bacterium.</title>
        <authorList>
            <person name="Park J."/>
            <person name="Kim Y.-S."/>
            <person name="Kim K.-H."/>
        </authorList>
    </citation>
    <scope>NUCLEOTIDE SEQUENCE [LARGE SCALE GENOMIC DNA]</scope>
    <source>
        <strain evidence="4 5">RR4-56</strain>
    </source>
</reference>
<feature type="domain" description="Methyltransferase small" evidence="3">
    <location>
        <begin position="34"/>
        <end position="117"/>
    </location>
</feature>
<evidence type="ECO:0000256" key="1">
    <source>
        <dbReference type="ARBA" id="ARBA00022603"/>
    </source>
</evidence>